<name>A9AV18_HERA2</name>
<dbReference type="STRING" id="316274.Haur_3974"/>
<dbReference type="InterPro" id="IPR012223">
    <property type="entry name" value="TEII"/>
</dbReference>
<dbReference type="KEGG" id="hau:Haur_3974"/>
<evidence type="ECO:0000256" key="1">
    <source>
        <dbReference type="ARBA" id="ARBA00007169"/>
    </source>
</evidence>
<dbReference type="AlphaFoldDB" id="A9AV18"/>
<dbReference type="FunCoup" id="A9AV18">
    <property type="interactions" value="52"/>
</dbReference>
<dbReference type="InParanoid" id="A9AV18"/>
<dbReference type="EMBL" id="CP000875">
    <property type="protein sequence ID" value="ABX06606.1"/>
    <property type="molecule type" value="Genomic_DNA"/>
</dbReference>
<feature type="domain" description="Thioesterase" evidence="2">
    <location>
        <begin position="51"/>
        <end position="274"/>
    </location>
</feature>
<dbReference type="GO" id="GO:0016297">
    <property type="term" value="F:fatty acyl-[ACP] hydrolase activity"/>
    <property type="evidence" value="ECO:0007669"/>
    <property type="project" value="UniProtKB-EC"/>
</dbReference>
<dbReference type="InterPro" id="IPR029058">
    <property type="entry name" value="AB_hydrolase_fold"/>
</dbReference>
<dbReference type="Proteomes" id="UP000000787">
    <property type="component" value="Chromosome"/>
</dbReference>
<keyword evidence="4" id="KW-1185">Reference proteome</keyword>
<dbReference type="PANTHER" id="PTHR11487">
    <property type="entry name" value="THIOESTERASE"/>
    <property type="match status" value="1"/>
</dbReference>
<keyword evidence="3" id="KW-0378">Hydrolase</keyword>
<comment type="similarity">
    <text evidence="1">Belongs to the thioesterase family.</text>
</comment>
<dbReference type="InterPro" id="IPR001031">
    <property type="entry name" value="Thioesterase"/>
</dbReference>
<dbReference type="PANTHER" id="PTHR11487:SF0">
    <property type="entry name" value="S-ACYL FATTY ACID SYNTHASE THIOESTERASE, MEDIUM CHAIN"/>
    <property type="match status" value="1"/>
</dbReference>
<evidence type="ECO:0000313" key="4">
    <source>
        <dbReference type="Proteomes" id="UP000000787"/>
    </source>
</evidence>
<proteinExistence type="inferred from homology"/>
<sequence length="281" mass="31555">MRAELSWHTTESLLYSEESSRRNQKHPMTTIDQTTTKWLTFPRPNPQAKIRLFCFSYAGGGASTFRPWMQHLAPSIELCAVQLPGRENRLREAPLTRVDPIVDTLKQMLPAYFDKPFALFGHSLGAILAFELARALRNHPEARLAHVFVSARIAPQAIDPEPPIYQLPEAQFLAKLRQLNGTPTMVFENEELLEMLMPILRADFALNETYAYRPEPPLDVPLTVFGGTEDPKVSEAELGEWSAQAGGRFALKMFPGDHFFVSSAQQAIVSLINGELQTVHG</sequence>
<dbReference type="Gene3D" id="3.40.50.1820">
    <property type="entry name" value="alpha/beta hydrolase"/>
    <property type="match status" value="1"/>
</dbReference>
<dbReference type="eggNOG" id="COG3208">
    <property type="taxonomic scope" value="Bacteria"/>
</dbReference>
<dbReference type="HOGENOM" id="CLU_070456_1_1_0"/>
<dbReference type="EC" id="3.1.2.14" evidence="3"/>
<evidence type="ECO:0000313" key="3">
    <source>
        <dbReference type="EMBL" id="ABX06606.1"/>
    </source>
</evidence>
<dbReference type="BioCyc" id="HAUR316274:GHYA-4016-MONOMER"/>
<dbReference type="Pfam" id="PF00975">
    <property type="entry name" value="Thioesterase"/>
    <property type="match status" value="1"/>
</dbReference>
<gene>
    <name evidence="3" type="ordered locus">Haur_3974</name>
</gene>
<evidence type="ECO:0000259" key="2">
    <source>
        <dbReference type="Pfam" id="PF00975"/>
    </source>
</evidence>
<organism evidence="3 4">
    <name type="scientific">Herpetosiphon aurantiacus (strain ATCC 23779 / DSM 785 / 114-95)</name>
    <dbReference type="NCBI Taxonomy" id="316274"/>
    <lineage>
        <taxon>Bacteria</taxon>
        <taxon>Bacillati</taxon>
        <taxon>Chloroflexota</taxon>
        <taxon>Chloroflexia</taxon>
        <taxon>Herpetosiphonales</taxon>
        <taxon>Herpetosiphonaceae</taxon>
        <taxon>Herpetosiphon</taxon>
    </lineage>
</organism>
<reference evidence="3 4" key="1">
    <citation type="journal article" date="2011" name="Stand. Genomic Sci.">
        <title>Complete genome sequence of the filamentous gliding predatory bacterium Herpetosiphon aurantiacus type strain (114-95(T)).</title>
        <authorList>
            <person name="Kiss H."/>
            <person name="Nett M."/>
            <person name="Domin N."/>
            <person name="Martin K."/>
            <person name="Maresca J.A."/>
            <person name="Copeland A."/>
            <person name="Lapidus A."/>
            <person name="Lucas S."/>
            <person name="Berry K.W."/>
            <person name="Glavina Del Rio T."/>
            <person name="Dalin E."/>
            <person name="Tice H."/>
            <person name="Pitluck S."/>
            <person name="Richardson P."/>
            <person name="Bruce D."/>
            <person name="Goodwin L."/>
            <person name="Han C."/>
            <person name="Detter J.C."/>
            <person name="Schmutz J."/>
            <person name="Brettin T."/>
            <person name="Land M."/>
            <person name="Hauser L."/>
            <person name="Kyrpides N.C."/>
            <person name="Ivanova N."/>
            <person name="Goker M."/>
            <person name="Woyke T."/>
            <person name="Klenk H.P."/>
            <person name="Bryant D.A."/>
        </authorList>
    </citation>
    <scope>NUCLEOTIDE SEQUENCE [LARGE SCALE GENOMIC DNA]</scope>
    <source>
        <strain evidence="4">ATCC 23779 / DSM 785 / 114-95</strain>
    </source>
</reference>
<dbReference type="SUPFAM" id="SSF53474">
    <property type="entry name" value="alpha/beta-Hydrolases"/>
    <property type="match status" value="1"/>
</dbReference>
<dbReference type="GO" id="GO:0008610">
    <property type="term" value="P:lipid biosynthetic process"/>
    <property type="evidence" value="ECO:0007669"/>
    <property type="project" value="TreeGrafter"/>
</dbReference>
<protein>
    <submittedName>
        <fullName evidence="3">Oleoyl-(Acyl-carrier-protein) hydrolase</fullName>
        <ecNumber evidence="3">3.1.2.14</ecNumber>
    </submittedName>
</protein>
<accession>A9AV18</accession>